<proteinExistence type="predicted"/>
<dbReference type="Proteomes" id="UP000484988">
    <property type="component" value="Unassembled WGS sequence"/>
</dbReference>
<feature type="region of interest" description="Disordered" evidence="1">
    <location>
        <begin position="49"/>
        <end position="73"/>
    </location>
</feature>
<evidence type="ECO:0000313" key="3">
    <source>
        <dbReference type="Proteomes" id="UP000484988"/>
    </source>
</evidence>
<keyword evidence="3" id="KW-1185">Reference proteome</keyword>
<evidence type="ECO:0000256" key="1">
    <source>
        <dbReference type="SAM" id="MobiDB-lite"/>
    </source>
</evidence>
<evidence type="ECO:0000313" key="2">
    <source>
        <dbReference type="EMBL" id="GFH38875.1"/>
    </source>
</evidence>
<protein>
    <submittedName>
        <fullName evidence="2">Uncharacterized protein</fullName>
    </submittedName>
</protein>
<accession>A0A6A0B2E1</accession>
<sequence length="73" mass="7894">MIEPTAAARGMSPGRPARQCTHWIGLESRHCGATDGVRPYIPGYRCPAHTPNALQGKPETPPGPGWPIHREAK</sequence>
<dbReference type="AlphaFoldDB" id="A0A6A0B2E1"/>
<comment type="caution">
    <text evidence="2">The sequence shown here is derived from an EMBL/GenBank/DDBJ whole genome shotgun (WGS) entry which is preliminary data.</text>
</comment>
<name>A0A6A0B2E1_9ACTN</name>
<dbReference type="EMBL" id="BLLG01000021">
    <property type="protein sequence ID" value="GFH38875.1"/>
    <property type="molecule type" value="Genomic_DNA"/>
</dbReference>
<reference evidence="2 3" key="1">
    <citation type="submission" date="2020-02" db="EMBL/GenBank/DDBJ databases">
        <title>Whole Genome Shotgun Sequence of Streptomyces sp. strain CWH03.</title>
        <authorList>
            <person name="Dohra H."/>
            <person name="Kodani S."/>
            <person name="Yamamura H."/>
        </authorList>
    </citation>
    <scope>NUCLEOTIDE SEQUENCE [LARGE SCALE GENOMIC DNA]</scope>
    <source>
        <strain evidence="2 3">CWH03</strain>
    </source>
</reference>
<organism evidence="2 3">
    <name type="scientific">Streptomyces pacificus</name>
    <dbReference type="NCBI Taxonomy" id="2705029"/>
    <lineage>
        <taxon>Bacteria</taxon>
        <taxon>Bacillati</taxon>
        <taxon>Actinomycetota</taxon>
        <taxon>Actinomycetes</taxon>
        <taxon>Kitasatosporales</taxon>
        <taxon>Streptomycetaceae</taxon>
        <taxon>Streptomyces</taxon>
    </lineage>
</organism>
<gene>
    <name evidence="2" type="ORF">SCWH03_51380</name>
</gene>
<dbReference type="RefSeq" id="WP_254076992.1">
    <property type="nucleotide sequence ID" value="NZ_BLLG01000021.1"/>
</dbReference>